<dbReference type="GO" id="GO:0006302">
    <property type="term" value="P:double-strand break repair"/>
    <property type="evidence" value="ECO:0007669"/>
    <property type="project" value="TreeGrafter"/>
</dbReference>
<proteinExistence type="inferred from homology"/>
<keyword evidence="11 12" id="KW-0742">SOS response</keyword>
<keyword evidence="8 12" id="KW-0067">ATP-binding</keyword>
<evidence type="ECO:0000256" key="1">
    <source>
        <dbReference type="ARBA" id="ARBA00004496"/>
    </source>
</evidence>
<dbReference type="PANTHER" id="PTHR32182">
    <property type="entry name" value="DNA REPLICATION AND REPAIR PROTEIN RECF"/>
    <property type="match status" value="1"/>
</dbReference>
<dbReference type="InterPro" id="IPR003395">
    <property type="entry name" value="RecF/RecN/SMC_N"/>
</dbReference>
<feature type="binding site" evidence="12">
    <location>
        <begin position="30"/>
        <end position="37"/>
    </location>
    <ligand>
        <name>ATP</name>
        <dbReference type="ChEBI" id="CHEBI:30616"/>
    </ligand>
</feature>
<dbReference type="CDD" id="cd03242">
    <property type="entry name" value="ABC_RecF"/>
    <property type="match status" value="1"/>
</dbReference>
<dbReference type="InterPro" id="IPR001238">
    <property type="entry name" value="DNA-binding_RecF"/>
</dbReference>
<dbReference type="EMBL" id="AYYY01000061">
    <property type="protein sequence ID" value="KRM60666.1"/>
    <property type="molecule type" value="Genomic_DNA"/>
</dbReference>
<keyword evidence="17" id="KW-1185">Reference proteome</keyword>
<evidence type="ECO:0000256" key="14">
    <source>
        <dbReference type="SAM" id="MobiDB-lite"/>
    </source>
</evidence>
<dbReference type="NCBIfam" id="TIGR00611">
    <property type="entry name" value="recf"/>
    <property type="match status" value="1"/>
</dbReference>
<dbReference type="InterPro" id="IPR027417">
    <property type="entry name" value="P-loop_NTPase"/>
</dbReference>
<dbReference type="PATRIC" id="fig|1423813.3.peg.154"/>
<evidence type="ECO:0000256" key="7">
    <source>
        <dbReference type="ARBA" id="ARBA00022763"/>
    </source>
</evidence>
<dbReference type="GO" id="GO:0003697">
    <property type="term" value="F:single-stranded DNA binding"/>
    <property type="evidence" value="ECO:0007669"/>
    <property type="project" value="UniProtKB-UniRule"/>
</dbReference>
<evidence type="ECO:0000313" key="17">
    <source>
        <dbReference type="Proteomes" id="UP000051733"/>
    </source>
</evidence>
<dbReference type="HAMAP" id="MF_00365">
    <property type="entry name" value="RecF"/>
    <property type="match status" value="1"/>
</dbReference>
<dbReference type="PANTHER" id="PTHR32182:SF0">
    <property type="entry name" value="DNA REPLICATION AND REPAIR PROTEIN RECF"/>
    <property type="match status" value="1"/>
</dbReference>
<dbReference type="InterPro" id="IPR042174">
    <property type="entry name" value="RecF_2"/>
</dbReference>
<dbReference type="Gene3D" id="1.20.1050.90">
    <property type="entry name" value="RecF/RecN/SMC, N-terminal domain"/>
    <property type="match status" value="1"/>
</dbReference>
<feature type="domain" description="RecF/RecN/SMC N-terminal" evidence="15">
    <location>
        <begin position="3"/>
        <end position="345"/>
    </location>
</feature>
<dbReference type="STRING" id="1423813.FC26_GL000142"/>
<keyword evidence="5 12" id="KW-0235">DNA replication</keyword>
<evidence type="ECO:0000256" key="2">
    <source>
        <dbReference type="ARBA" id="ARBA00008016"/>
    </source>
</evidence>
<sequence length="391" mass="44405">MILKQLHLHNFRNYDDLTVDFAPGVNVLIGENAQGKTNLLEAVYALALTRSHRTSNDRELINWQAHEAVLSGSVEKRTDTVPLELHFSAKGKKAKVNHLEQSRLSQYVGQLNVIVFAPEDLSLVKAGPAVRRHFMDLEFGQMSNKYLYNSGQYKTALRQRNEYLKQLRSRRQSDRVFLQVLSDQVAALGAEIIVARAAFLKQLEKWAQVIHGDISLQKEQLRFQYATQVTLDDDLKVEDVYQALLELLTKNEDREIDHGSTLYGPHRDDLIFLVNDKNVQTYGSQGQQRTTALSVKLAEIDLMKEQTGEYPVLLLDDVLSELDDDRQTHLLTAIQNKVQTFLTTTSLSGIARQLINAPTIFRIAHGTLEKETEETNETKTDEQVDSSSETE</sequence>
<dbReference type="InterPro" id="IPR018078">
    <property type="entry name" value="DNA-binding_RecF_CS"/>
</dbReference>
<evidence type="ECO:0000256" key="4">
    <source>
        <dbReference type="ARBA" id="ARBA00022490"/>
    </source>
</evidence>
<protein>
    <recommendedName>
        <fullName evidence="3 12">DNA replication and repair protein RecF</fullName>
    </recommendedName>
</protein>
<dbReference type="GO" id="GO:0009432">
    <property type="term" value="P:SOS response"/>
    <property type="evidence" value="ECO:0007669"/>
    <property type="project" value="UniProtKB-UniRule"/>
</dbReference>
<evidence type="ECO:0000256" key="8">
    <source>
        <dbReference type="ARBA" id="ARBA00022840"/>
    </source>
</evidence>
<dbReference type="RefSeq" id="WP_057779801.1">
    <property type="nucleotide sequence ID" value="NZ_AYYY01000061.1"/>
</dbReference>
<keyword evidence="10 12" id="KW-0234">DNA repair</keyword>
<evidence type="ECO:0000256" key="12">
    <source>
        <dbReference type="HAMAP-Rule" id="MF_00365"/>
    </source>
</evidence>
<dbReference type="SUPFAM" id="SSF52540">
    <property type="entry name" value="P-loop containing nucleoside triphosphate hydrolases"/>
    <property type="match status" value="1"/>
</dbReference>
<dbReference type="Gene3D" id="3.40.50.300">
    <property type="entry name" value="P-loop containing nucleotide triphosphate hydrolases"/>
    <property type="match status" value="1"/>
</dbReference>
<dbReference type="OrthoDB" id="9803889at2"/>
<evidence type="ECO:0000259" key="15">
    <source>
        <dbReference type="Pfam" id="PF02463"/>
    </source>
</evidence>
<evidence type="ECO:0000256" key="6">
    <source>
        <dbReference type="ARBA" id="ARBA00022741"/>
    </source>
</evidence>
<comment type="similarity">
    <text evidence="2 12 13">Belongs to the RecF family.</text>
</comment>
<keyword evidence="9 12" id="KW-0238">DNA-binding</keyword>
<comment type="subcellular location">
    <subcellularLocation>
        <location evidence="1 12 13">Cytoplasm</location>
    </subcellularLocation>
</comment>
<gene>
    <name evidence="12" type="primary">recF</name>
    <name evidence="16" type="ORF">FC26_GL000142</name>
</gene>
<evidence type="ECO:0000313" key="16">
    <source>
        <dbReference type="EMBL" id="KRM60666.1"/>
    </source>
</evidence>
<dbReference type="PROSITE" id="PS00618">
    <property type="entry name" value="RECF_2"/>
    <property type="match status" value="1"/>
</dbReference>
<dbReference type="GO" id="GO:0005737">
    <property type="term" value="C:cytoplasm"/>
    <property type="evidence" value="ECO:0007669"/>
    <property type="project" value="UniProtKB-SubCell"/>
</dbReference>
<evidence type="ECO:0000256" key="11">
    <source>
        <dbReference type="ARBA" id="ARBA00023236"/>
    </source>
</evidence>
<evidence type="ECO:0000256" key="3">
    <source>
        <dbReference type="ARBA" id="ARBA00020170"/>
    </source>
</evidence>
<comment type="function">
    <text evidence="12 13">The RecF protein is involved in DNA metabolism; it is required for DNA replication and normal SOS inducibility. RecF binds preferentially to single-stranded, linear DNA. It also seems to bind ATP.</text>
</comment>
<reference evidence="16 17" key="1">
    <citation type="journal article" date="2015" name="Genome Announc.">
        <title>Expanding the biotechnology potential of lactobacilli through comparative genomics of 213 strains and associated genera.</title>
        <authorList>
            <person name="Sun Z."/>
            <person name="Harris H.M."/>
            <person name="McCann A."/>
            <person name="Guo C."/>
            <person name="Argimon S."/>
            <person name="Zhang W."/>
            <person name="Yang X."/>
            <person name="Jeffery I.B."/>
            <person name="Cooney J.C."/>
            <person name="Kagawa T.F."/>
            <person name="Liu W."/>
            <person name="Song Y."/>
            <person name="Salvetti E."/>
            <person name="Wrobel A."/>
            <person name="Rasinkangas P."/>
            <person name="Parkhill J."/>
            <person name="Rea M.C."/>
            <person name="O'Sullivan O."/>
            <person name="Ritari J."/>
            <person name="Douillard F.P."/>
            <person name="Paul Ross R."/>
            <person name="Yang R."/>
            <person name="Briner A.E."/>
            <person name="Felis G.E."/>
            <person name="de Vos W.M."/>
            <person name="Barrangou R."/>
            <person name="Klaenhammer T.R."/>
            <person name="Caufield P.W."/>
            <person name="Cui Y."/>
            <person name="Zhang H."/>
            <person name="O'Toole P.W."/>
        </authorList>
    </citation>
    <scope>NUCLEOTIDE SEQUENCE [LARGE SCALE GENOMIC DNA]</scope>
    <source>
        <strain evidence="16 17">DSM 20634</strain>
    </source>
</reference>
<evidence type="ECO:0000256" key="10">
    <source>
        <dbReference type="ARBA" id="ARBA00023204"/>
    </source>
</evidence>
<evidence type="ECO:0000256" key="13">
    <source>
        <dbReference type="RuleBase" id="RU000578"/>
    </source>
</evidence>
<dbReference type="Pfam" id="PF02463">
    <property type="entry name" value="SMC_N"/>
    <property type="match status" value="1"/>
</dbReference>
<dbReference type="Proteomes" id="UP000051733">
    <property type="component" value="Unassembled WGS sequence"/>
</dbReference>
<dbReference type="AlphaFoldDB" id="A0A0R2A295"/>
<feature type="region of interest" description="Disordered" evidence="14">
    <location>
        <begin position="367"/>
        <end position="391"/>
    </location>
</feature>
<evidence type="ECO:0000256" key="9">
    <source>
        <dbReference type="ARBA" id="ARBA00023125"/>
    </source>
</evidence>
<keyword evidence="4 12" id="KW-0963">Cytoplasm</keyword>
<dbReference type="GO" id="GO:0005524">
    <property type="term" value="F:ATP binding"/>
    <property type="evidence" value="ECO:0007669"/>
    <property type="project" value="UniProtKB-UniRule"/>
</dbReference>
<comment type="caution">
    <text evidence="16">The sequence shown here is derived from an EMBL/GenBank/DDBJ whole genome shotgun (WGS) entry which is preliminary data.</text>
</comment>
<keyword evidence="6 12" id="KW-0547">Nucleotide-binding</keyword>
<dbReference type="GO" id="GO:0006260">
    <property type="term" value="P:DNA replication"/>
    <property type="evidence" value="ECO:0007669"/>
    <property type="project" value="UniProtKB-UniRule"/>
</dbReference>
<evidence type="ECO:0000256" key="5">
    <source>
        <dbReference type="ARBA" id="ARBA00022705"/>
    </source>
</evidence>
<keyword evidence="7 12" id="KW-0227">DNA damage</keyword>
<organism evidence="16 17">
    <name type="scientific">Paucilactobacillus vaccinostercus DSM 20634</name>
    <dbReference type="NCBI Taxonomy" id="1423813"/>
    <lineage>
        <taxon>Bacteria</taxon>
        <taxon>Bacillati</taxon>
        <taxon>Bacillota</taxon>
        <taxon>Bacilli</taxon>
        <taxon>Lactobacillales</taxon>
        <taxon>Lactobacillaceae</taxon>
        <taxon>Paucilactobacillus</taxon>
    </lineage>
</organism>
<dbReference type="GO" id="GO:0000731">
    <property type="term" value="P:DNA synthesis involved in DNA repair"/>
    <property type="evidence" value="ECO:0007669"/>
    <property type="project" value="TreeGrafter"/>
</dbReference>
<accession>A0A0R2A295</accession>
<name>A0A0R2A295_9LACO</name>